<feature type="region of interest" description="Disordered" evidence="2">
    <location>
        <begin position="1"/>
        <end position="21"/>
    </location>
</feature>
<dbReference type="PANTHER" id="PTHR43244:SF1">
    <property type="entry name" value="5,10-METHYLENETETRAHYDROMETHANOPTERIN REDUCTASE"/>
    <property type="match status" value="1"/>
</dbReference>
<evidence type="ECO:0000313" key="4">
    <source>
        <dbReference type="EMBL" id="GAA4671193.1"/>
    </source>
</evidence>
<dbReference type="Pfam" id="PF00296">
    <property type="entry name" value="Bac_luciferase"/>
    <property type="match status" value="1"/>
</dbReference>
<evidence type="ECO:0000259" key="3">
    <source>
        <dbReference type="Pfam" id="PF00296"/>
    </source>
</evidence>
<evidence type="ECO:0000256" key="2">
    <source>
        <dbReference type="SAM" id="MobiDB-lite"/>
    </source>
</evidence>
<dbReference type="EMBL" id="BAABIB010000171">
    <property type="protein sequence ID" value="GAA4671193.1"/>
    <property type="molecule type" value="Genomic_DNA"/>
</dbReference>
<evidence type="ECO:0000256" key="1">
    <source>
        <dbReference type="ARBA" id="ARBA00023002"/>
    </source>
</evidence>
<keyword evidence="5" id="KW-1185">Reference proteome</keyword>
<dbReference type="InterPro" id="IPR036661">
    <property type="entry name" value="Luciferase-like_sf"/>
</dbReference>
<dbReference type="SUPFAM" id="SSF51679">
    <property type="entry name" value="Bacterial luciferase-like"/>
    <property type="match status" value="1"/>
</dbReference>
<protein>
    <submittedName>
        <fullName evidence="4">LLM class flavin-dependent oxidoreductase</fullName>
    </submittedName>
</protein>
<organism evidence="4 5">
    <name type="scientific">Amycolatopsis dongchuanensis</name>
    <dbReference type="NCBI Taxonomy" id="1070866"/>
    <lineage>
        <taxon>Bacteria</taxon>
        <taxon>Bacillati</taxon>
        <taxon>Actinomycetota</taxon>
        <taxon>Actinomycetes</taxon>
        <taxon>Pseudonocardiales</taxon>
        <taxon>Pseudonocardiaceae</taxon>
        <taxon>Amycolatopsis</taxon>
    </lineage>
</organism>
<feature type="domain" description="Luciferase-like" evidence="3">
    <location>
        <begin position="58"/>
        <end position="304"/>
    </location>
</feature>
<name>A0ABP8VUV4_9PSEU</name>
<dbReference type="Gene3D" id="3.20.20.30">
    <property type="entry name" value="Luciferase-like domain"/>
    <property type="match status" value="1"/>
</dbReference>
<accession>A0ABP8VUV4</accession>
<dbReference type="PANTHER" id="PTHR43244">
    <property type="match status" value="1"/>
</dbReference>
<proteinExistence type="predicted"/>
<comment type="caution">
    <text evidence="4">The sequence shown here is derived from an EMBL/GenBank/DDBJ whole genome shotgun (WGS) entry which is preliminary data.</text>
</comment>
<reference evidence="5" key="1">
    <citation type="journal article" date="2019" name="Int. J. Syst. Evol. Microbiol.">
        <title>The Global Catalogue of Microorganisms (GCM) 10K type strain sequencing project: providing services to taxonomists for standard genome sequencing and annotation.</title>
        <authorList>
            <consortium name="The Broad Institute Genomics Platform"/>
            <consortium name="The Broad Institute Genome Sequencing Center for Infectious Disease"/>
            <person name="Wu L."/>
            <person name="Ma J."/>
        </authorList>
    </citation>
    <scope>NUCLEOTIDE SEQUENCE [LARGE SCALE GENOMIC DNA]</scope>
    <source>
        <strain evidence="5">JCM 18054</strain>
    </source>
</reference>
<dbReference type="InterPro" id="IPR011251">
    <property type="entry name" value="Luciferase-like_dom"/>
</dbReference>
<keyword evidence="1" id="KW-0560">Oxidoreductase</keyword>
<dbReference type="InterPro" id="IPR050564">
    <property type="entry name" value="F420-G6PD/mer"/>
</dbReference>
<sequence>MPLRRAGAQRQFQLRQPPPPPPFPQCRAELVHVIILAPRAIPAGELRRYPAAANVGIMEFGLLLPSGSAQVPSRAIVDTAVTAERLGFDSVWAGDSMVRARLEPLTLLSAVAQATERVRLGTAVLIPAHRHPVQAAITLSSLDVLSGGRLVVGVGAGFPGFSEQEFNLVGVRFKTRFSHLDDTVTLWRQLWTGRPARFDGKVLHYDWLPEVPRPVQPGGPPVWLGGITPAALRRTGQLYDGWLPYPPDPADYAKGLATIREGGRDVTPALFATVYLDDDAERGTRALDEYCRAVYARPLDFVGRIQAMLTGPDLATQLARFAEAGAGHVLLRIAAVDPGTYAGQLEMAAELLSVLRRRLG</sequence>
<dbReference type="Proteomes" id="UP001500192">
    <property type="component" value="Unassembled WGS sequence"/>
</dbReference>
<gene>
    <name evidence="4" type="ORF">GCM10023214_77560</name>
</gene>
<evidence type="ECO:0000313" key="5">
    <source>
        <dbReference type="Proteomes" id="UP001500192"/>
    </source>
</evidence>